<dbReference type="SUPFAM" id="SSF53098">
    <property type="entry name" value="Ribonuclease H-like"/>
    <property type="match status" value="1"/>
</dbReference>
<dbReference type="InterPro" id="IPR042087">
    <property type="entry name" value="DNA_pol_B_thumb"/>
</dbReference>
<evidence type="ECO:0000313" key="17">
    <source>
        <dbReference type="EMBL" id="EKX37122.1"/>
    </source>
</evidence>
<dbReference type="GO" id="GO:0000278">
    <property type="term" value="P:mitotic cell cycle"/>
    <property type="evidence" value="ECO:0007669"/>
    <property type="project" value="TreeGrafter"/>
</dbReference>
<evidence type="ECO:0000256" key="2">
    <source>
        <dbReference type="ARBA" id="ARBA00005755"/>
    </source>
</evidence>
<keyword evidence="10 15" id="KW-0239">DNA-directed DNA polymerase</keyword>
<dbReference type="EC" id="2.7.7.7" evidence="15"/>
<evidence type="ECO:0000259" key="16">
    <source>
        <dbReference type="SMART" id="SM01159"/>
    </source>
</evidence>
<dbReference type="GO" id="GO:0008310">
    <property type="term" value="F:single-stranded DNA 3'-5' DNA exonuclease activity"/>
    <property type="evidence" value="ECO:0007669"/>
    <property type="project" value="TreeGrafter"/>
</dbReference>
<dbReference type="FunFam" id="3.30.420.10:FF:000010">
    <property type="entry name" value="DNA polymerase epsilon catalytic subunit"/>
    <property type="match status" value="1"/>
</dbReference>
<reference evidence="18" key="3">
    <citation type="submission" date="2016-03" db="UniProtKB">
        <authorList>
            <consortium name="EnsemblProtists"/>
        </authorList>
    </citation>
    <scope>IDENTIFICATION</scope>
</reference>
<dbReference type="GO" id="GO:0008622">
    <property type="term" value="C:epsilon DNA polymerase complex"/>
    <property type="evidence" value="ECO:0007669"/>
    <property type="project" value="InterPro"/>
</dbReference>
<keyword evidence="8 15" id="KW-0863">Zinc-finger</keyword>
<evidence type="ECO:0000256" key="8">
    <source>
        <dbReference type="ARBA" id="ARBA00022771"/>
    </source>
</evidence>
<dbReference type="InterPro" id="IPR012337">
    <property type="entry name" value="RNaseH-like_sf"/>
</dbReference>
<evidence type="ECO:0000256" key="14">
    <source>
        <dbReference type="ARBA" id="ARBA00023242"/>
    </source>
</evidence>
<accession>L1ILX0</accession>
<dbReference type="Pfam" id="PF22634">
    <property type="entry name" value="POL2_thumb"/>
    <property type="match status" value="1"/>
</dbReference>
<reference evidence="19" key="2">
    <citation type="submission" date="2012-11" db="EMBL/GenBank/DDBJ databases">
        <authorList>
            <person name="Kuo A."/>
            <person name="Curtis B.A."/>
            <person name="Tanifuji G."/>
            <person name="Burki F."/>
            <person name="Gruber A."/>
            <person name="Irimia M."/>
            <person name="Maruyama S."/>
            <person name="Arias M.C."/>
            <person name="Ball S.G."/>
            <person name="Gile G.H."/>
            <person name="Hirakawa Y."/>
            <person name="Hopkins J.F."/>
            <person name="Rensing S.A."/>
            <person name="Schmutz J."/>
            <person name="Symeonidi A."/>
            <person name="Elias M."/>
            <person name="Eveleigh R.J."/>
            <person name="Herman E.K."/>
            <person name="Klute M.J."/>
            <person name="Nakayama T."/>
            <person name="Obornik M."/>
            <person name="Reyes-Prieto A."/>
            <person name="Armbrust E.V."/>
            <person name="Aves S.J."/>
            <person name="Beiko R.G."/>
            <person name="Coutinho P."/>
            <person name="Dacks J.B."/>
            <person name="Durnford D.G."/>
            <person name="Fast N.M."/>
            <person name="Green B.R."/>
            <person name="Grisdale C."/>
            <person name="Hempe F."/>
            <person name="Henrissat B."/>
            <person name="Hoppner M.P."/>
            <person name="Ishida K.-I."/>
            <person name="Kim E."/>
            <person name="Koreny L."/>
            <person name="Kroth P.G."/>
            <person name="Liu Y."/>
            <person name="Malik S.-B."/>
            <person name="Maier U.G."/>
            <person name="McRose D."/>
            <person name="Mock T."/>
            <person name="Neilson J.A."/>
            <person name="Onodera N.T."/>
            <person name="Poole A.M."/>
            <person name="Pritham E.J."/>
            <person name="Richards T.A."/>
            <person name="Rocap G."/>
            <person name="Roy S.W."/>
            <person name="Sarai C."/>
            <person name="Schaack S."/>
            <person name="Shirato S."/>
            <person name="Slamovits C.H."/>
            <person name="Spencer D.F."/>
            <person name="Suzuki S."/>
            <person name="Worden A.Z."/>
            <person name="Zauner S."/>
            <person name="Barry K."/>
            <person name="Bell C."/>
            <person name="Bharti A.K."/>
            <person name="Crow J.A."/>
            <person name="Grimwood J."/>
            <person name="Kramer R."/>
            <person name="Lindquist E."/>
            <person name="Lucas S."/>
            <person name="Salamov A."/>
            <person name="McFadden G.I."/>
            <person name="Lane C.E."/>
            <person name="Keeling P.J."/>
            <person name="Gray M.W."/>
            <person name="Grigoriev I.V."/>
            <person name="Archibald J.M."/>
        </authorList>
    </citation>
    <scope>NUCLEOTIDE SEQUENCE</scope>
    <source>
        <strain evidence="19">CCMP2712</strain>
    </source>
</reference>
<dbReference type="SUPFAM" id="SSF56672">
    <property type="entry name" value="DNA/RNA polymerases"/>
    <property type="match status" value="1"/>
</dbReference>
<reference evidence="17 19" key="1">
    <citation type="journal article" date="2012" name="Nature">
        <title>Algal genomes reveal evolutionary mosaicism and the fate of nucleomorphs.</title>
        <authorList>
            <consortium name="DOE Joint Genome Institute"/>
            <person name="Curtis B.A."/>
            <person name="Tanifuji G."/>
            <person name="Burki F."/>
            <person name="Gruber A."/>
            <person name="Irimia M."/>
            <person name="Maruyama S."/>
            <person name="Arias M.C."/>
            <person name="Ball S.G."/>
            <person name="Gile G.H."/>
            <person name="Hirakawa Y."/>
            <person name="Hopkins J.F."/>
            <person name="Kuo A."/>
            <person name="Rensing S.A."/>
            <person name="Schmutz J."/>
            <person name="Symeonidi A."/>
            <person name="Elias M."/>
            <person name="Eveleigh R.J."/>
            <person name="Herman E.K."/>
            <person name="Klute M.J."/>
            <person name="Nakayama T."/>
            <person name="Obornik M."/>
            <person name="Reyes-Prieto A."/>
            <person name="Armbrust E.V."/>
            <person name="Aves S.J."/>
            <person name="Beiko R.G."/>
            <person name="Coutinho P."/>
            <person name="Dacks J.B."/>
            <person name="Durnford D.G."/>
            <person name="Fast N.M."/>
            <person name="Green B.R."/>
            <person name="Grisdale C.J."/>
            <person name="Hempel F."/>
            <person name="Henrissat B."/>
            <person name="Hoppner M.P."/>
            <person name="Ishida K."/>
            <person name="Kim E."/>
            <person name="Koreny L."/>
            <person name="Kroth P.G."/>
            <person name="Liu Y."/>
            <person name="Malik S.B."/>
            <person name="Maier U.G."/>
            <person name="McRose D."/>
            <person name="Mock T."/>
            <person name="Neilson J.A."/>
            <person name="Onodera N.T."/>
            <person name="Poole A.M."/>
            <person name="Pritham E.J."/>
            <person name="Richards T.A."/>
            <person name="Rocap G."/>
            <person name="Roy S.W."/>
            <person name="Sarai C."/>
            <person name="Schaack S."/>
            <person name="Shirato S."/>
            <person name="Slamovits C.H."/>
            <person name="Spencer D.F."/>
            <person name="Suzuki S."/>
            <person name="Worden A.Z."/>
            <person name="Zauner S."/>
            <person name="Barry K."/>
            <person name="Bell C."/>
            <person name="Bharti A.K."/>
            <person name="Crow J.A."/>
            <person name="Grimwood J."/>
            <person name="Kramer R."/>
            <person name="Lindquist E."/>
            <person name="Lucas S."/>
            <person name="Salamov A."/>
            <person name="McFadden G.I."/>
            <person name="Lane C.E."/>
            <person name="Keeling P.J."/>
            <person name="Gray M.W."/>
            <person name="Grigoriev I.V."/>
            <person name="Archibald J.M."/>
        </authorList>
    </citation>
    <scope>NUCLEOTIDE SEQUENCE</scope>
    <source>
        <strain evidence="17 19">CCMP2712</strain>
    </source>
</reference>
<protein>
    <recommendedName>
        <fullName evidence="15">DNA polymerase epsilon catalytic subunit</fullName>
        <ecNumber evidence="15">2.7.7.7</ecNumber>
    </recommendedName>
</protein>
<keyword evidence="5 15" id="KW-0548">Nucleotidyltransferase</keyword>
<dbReference type="eggNOG" id="KOG1798">
    <property type="taxonomic scope" value="Eukaryota"/>
</dbReference>
<keyword evidence="3 15" id="KW-0004">4Fe-4S</keyword>
<dbReference type="SMART" id="SM00486">
    <property type="entry name" value="POLBc"/>
    <property type="match status" value="1"/>
</dbReference>
<keyword evidence="12 15" id="KW-0411">Iron-sulfur</keyword>
<evidence type="ECO:0000256" key="5">
    <source>
        <dbReference type="ARBA" id="ARBA00022695"/>
    </source>
</evidence>
<evidence type="ECO:0000256" key="9">
    <source>
        <dbReference type="ARBA" id="ARBA00022833"/>
    </source>
</evidence>
<dbReference type="GO" id="GO:0003887">
    <property type="term" value="F:DNA-directed DNA polymerase activity"/>
    <property type="evidence" value="ECO:0007669"/>
    <property type="project" value="UniProtKB-KW"/>
</dbReference>
<organism evidence="17">
    <name type="scientific">Guillardia theta (strain CCMP2712)</name>
    <name type="common">Cryptophyte</name>
    <dbReference type="NCBI Taxonomy" id="905079"/>
    <lineage>
        <taxon>Eukaryota</taxon>
        <taxon>Cryptophyceae</taxon>
        <taxon>Pyrenomonadales</taxon>
        <taxon>Geminigeraceae</taxon>
        <taxon>Guillardia</taxon>
    </lineage>
</organism>
<keyword evidence="7 15" id="KW-0479">Metal-binding</keyword>
<keyword evidence="6 15" id="KW-0235">DNA replication</keyword>
<dbReference type="FunFam" id="3.90.1600.10:FF:000006">
    <property type="entry name" value="DNA polymerase epsilon catalytic subunit"/>
    <property type="match status" value="1"/>
</dbReference>
<dbReference type="Gene3D" id="3.90.1600.10">
    <property type="entry name" value="Palm domain of DNA polymerase"/>
    <property type="match status" value="1"/>
</dbReference>
<keyword evidence="13 15" id="KW-0238">DNA-binding</keyword>
<dbReference type="Proteomes" id="UP000011087">
    <property type="component" value="Unassembled WGS sequence"/>
</dbReference>
<evidence type="ECO:0000256" key="7">
    <source>
        <dbReference type="ARBA" id="ARBA00022723"/>
    </source>
</evidence>
<evidence type="ECO:0000313" key="19">
    <source>
        <dbReference type="Proteomes" id="UP000011087"/>
    </source>
</evidence>
<dbReference type="Gene3D" id="3.30.342.10">
    <property type="entry name" value="DNA Polymerase, chain B, domain 1"/>
    <property type="match status" value="1"/>
</dbReference>
<dbReference type="GeneID" id="17293879"/>
<dbReference type="Pfam" id="PF03104">
    <property type="entry name" value="DNA_pol_B_exo1"/>
    <property type="match status" value="1"/>
</dbReference>
<dbReference type="InterPro" id="IPR043502">
    <property type="entry name" value="DNA/RNA_pol_sf"/>
</dbReference>
<keyword evidence="9 15" id="KW-0862">Zinc</keyword>
<evidence type="ECO:0000256" key="1">
    <source>
        <dbReference type="ARBA" id="ARBA00004123"/>
    </source>
</evidence>
<evidence type="ECO:0000256" key="6">
    <source>
        <dbReference type="ARBA" id="ARBA00022705"/>
    </source>
</evidence>
<evidence type="ECO:0000256" key="13">
    <source>
        <dbReference type="ARBA" id="ARBA00023125"/>
    </source>
</evidence>
<dbReference type="Pfam" id="PF22912">
    <property type="entry name" value="zf-DPOE"/>
    <property type="match status" value="1"/>
</dbReference>
<dbReference type="Gene3D" id="1.10.132.60">
    <property type="entry name" value="DNA polymerase family B, C-terminal domain"/>
    <property type="match status" value="1"/>
</dbReference>
<dbReference type="FunFam" id="1.10.132.60:FF:000002">
    <property type="entry name" value="DNA polymerase epsilon catalytic subunit"/>
    <property type="match status" value="1"/>
</dbReference>
<sequence length="2158" mass="248839">MVTYAPVTISDSETGAEVSGVDYYFIQQDGSKFKVLFKYNPYFYIATEPGFEREIESVLRRKYAEVLADVVHKQMWDLDMPNHLAGLKRNMLQLKFRNVKDLVEVRKELSSMVQRNVERKKEKENGSVSFDGQTNHLSNRLQESVLDMIIDMREYDVPYVMRVAIDHEFFVGLWYEVQIQEGVVDIMPRPNLTEKWGRAEPRVLAFDIEVTKEPLKFPDSEIDTIYMISYMIDGEGFLIVNREIVTEDIDDFDYTPKKEYEGPFTCFNVPNELALLKRFIDHIKEVKPLIFVTYNGDFFDFPFVDARMKKYGLNMEAEIGLQKQQSEEYSSRFACHLDAFHWVNRDSYLPQGSRGLKAVTKHKLGYDPKEIDPEDMLPFARERPQEMASYSVSDAVATYYLYMQYVHPFIFSLCNIIPMTPGDVLRKGSGTLCETLLQVEAYRGNIVCPNKHKDDPMKMYKGHLIESETYIGGHVEALNSDELIANMDRDLHFAITVEGGKKFEDIEDYDAQKEKIVKMLEALRETPRREENPSIYHLDVAAMYPNIILTNRLQPPAMVTPQTCASCDFYHPEMNCRREMQWQWRGEIFPATKNEIHQVTGQLKHDSEDFEVSSTEVRKRVKDYCSKVYKRTHDTLTEVRTAYICQRENSFYIDTVRAFRDRRYTYKGLTKSWGGKLKEAEKSGDPAATKECKGFVVLYDSLQLAHKCILNSFYGYVMRRGARWYSMEMAGVVTHKGGNIIRVARQLVERIGIPLELDTDGIWCCLPQSFPDGIEFKVKGEKKPLVVSYPCSMLNAQTHHDCVNHQYHTLVDEEKQKYSVHSECSILFELDGPYKAMILPAAKEEGKKLKKRYAVFNFDGSLAELKGFELKRRGELQLVKVFQSEVFKRFLDGTDLIECYNSVAAVANQWLDVLDNKGIDLEDEELIDLISESCNMSKSMEAYGERKSMAITTANRIAEFLGGDMIKDKGLACKYVVSRNPEGSPVTERAIPVEIFKAEPRIQNAFLKKWCNTSTLVDSSIDVRSILDWQYYKDRLASSIQKIVTIPAAMQNVENPVGRVPHPDWLLRIVRERNDRFKQQKIGSFFKVDESGSSKVSTEQSSAMEHPTVMDIEGTVQKSNGAFPTVVRHKGTGKKGKKCQQSMEAEIFSEESVKRQEELLTKIKTEKITMESDFETWHSYMRTLWHMQVLQRKRKRLEEGEGYNRDHKLPRKFVPAGGMTGFFKNLHHTMLSRYWDILKISETKTPGIYDVWAILEDGSMQKIEMEVPRIFYVNQRFSPETSSKSTKNIVSRKLPFGKKCYNLEEVQSHVEFRTYSDHHDQVTMSEYDYQEHSKTIATEHEDPTVEGLYETQVPLLYRAVMSIGCVTSVNRRPGGFRERVIKGRERPETISMLDLKFESTTACPYLPNSRIRMRKSFLYQNFSDNDGGARGFVALPPLSRFLKDLCQEHANILEEESPERLAIESLANREIECHSFKTFQFEIENVSTQQEAFAGVNAILKEFLDESPSAPTVILKQSMKSVEEICQMAPIMNDLPVLEVPAYSTDNEYEPLGWETKAGKAFIKNLIEVDRFFEYVLKFARYSHIPICNISSNHADMATTVSDILFGRLLKNNNYILWASPGCRPDVGSSEMLYAFECDELKNPDANFPGSFRQYCVTMDLEHLPLTGIKLIPLKASLLTFYLSNSHSDDFNETLSMQMATGNIPLACTLVDETTFCLEPFKFIAYMAESWVNDTMKNSNPHADVLQMHLYNWINSSSSLFYAPAMVRFVHRLMRKTYQLLLARIRSLGAEVIQALFLSFHQLILNLKKTQFEQAQEYCKFLVSEINEVTCFQFIRMDPQIFWARLVYMDRYNFAGLQAMQSIRSSWEIADHLPRRHQKLFHDMVHEYLCLPMKYRLSNFEKSSSDGETPQTSQIFSQGFTQKRRALGETINHEIRKRLFEEMSKEINGMGEYPYRPGTHLEFGSPQLELLKHLCHVFSLDSDISSEVASMKRGLLKLLQVREFSVEAQFKNPARSVILPDLFCSSVLCSASRDVDLCREQDFIAAVVNAQAGQGDGEFRCHQCDLPYDRTAIEFRLVQTVSQLTTSYAQQDLRCNKCHRAASLMMSDYCQCSGKFEHALKPSAVTERLEALLGVAKFYGFKWLEQEISNHLEVEAEE</sequence>
<dbReference type="CDD" id="cd05535">
    <property type="entry name" value="POLBc_epsilon"/>
    <property type="match status" value="1"/>
</dbReference>
<dbReference type="Pfam" id="PF08490">
    <property type="entry name" value="DUF1744"/>
    <property type="match status" value="1"/>
</dbReference>
<dbReference type="CDD" id="cd05779">
    <property type="entry name" value="DNA_polB_epsilon_exo"/>
    <property type="match status" value="1"/>
</dbReference>
<dbReference type="InterPro" id="IPR054475">
    <property type="entry name" value="Znf-DPOE"/>
</dbReference>
<dbReference type="PaxDb" id="55529-EKX37122"/>
<comment type="function">
    <text evidence="15">DNA polymerase II participates in chromosomal DNA replication.</text>
</comment>
<dbReference type="InterPro" id="IPR055191">
    <property type="entry name" value="POL2_thumb"/>
</dbReference>
<name>L1ILX0_GUITC</name>
<keyword evidence="11 15" id="KW-0408">Iron</keyword>
<dbReference type="OrthoDB" id="10060449at2759"/>
<dbReference type="RefSeq" id="XP_005824102.1">
    <property type="nucleotide sequence ID" value="XM_005824045.1"/>
</dbReference>
<dbReference type="GO" id="GO:0008270">
    <property type="term" value="F:zinc ion binding"/>
    <property type="evidence" value="ECO:0007669"/>
    <property type="project" value="UniProtKB-KW"/>
</dbReference>
<evidence type="ECO:0000256" key="11">
    <source>
        <dbReference type="ARBA" id="ARBA00023004"/>
    </source>
</evidence>
<evidence type="ECO:0000313" key="18">
    <source>
        <dbReference type="EnsemblProtists" id="EKX37122"/>
    </source>
</evidence>
<comment type="cofactor">
    <cofactor evidence="15">
        <name>[4Fe-4S] cluster</name>
        <dbReference type="ChEBI" id="CHEBI:49883"/>
    </cofactor>
</comment>
<dbReference type="SMART" id="SM01159">
    <property type="entry name" value="DUF1744"/>
    <property type="match status" value="1"/>
</dbReference>
<keyword evidence="19" id="KW-1185">Reference proteome</keyword>
<dbReference type="InterPro" id="IPR013697">
    <property type="entry name" value="DNA_pol_e_suA_C"/>
</dbReference>
<proteinExistence type="inferred from homology"/>
<dbReference type="InterPro" id="IPR006172">
    <property type="entry name" value="DNA-dir_DNA_pol_B"/>
</dbReference>
<dbReference type="GO" id="GO:0006287">
    <property type="term" value="P:base-excision repair, gap-filling"/>
    <property type="evidence" value="ECO:0007669"/>
    <property type="project" value="TreeGrafter"/>
</dbReference>
<dbReference type="EMBL" id="JH993063">
    <property type="protein sequence ID" value="EKX37122.1"/>
    <property type="molecule type" value="Genomic_DNA"/>
</dbReference>
<evidence type="ECO:0000256" key="15">
    <source>
        <dbReference type="RuleBase" id="RU365029"/>
    </source>
</evidence>
<evidence type="ECO:0000256" key="10">
    <source>
        <dbReference type="ARBA" id="ARBA00022932"/>
    </source>
</evidence>
<dbReference type="STRING" id="905079.L1ILX0"/>
<dbReference type="HOGENOM" id="CLU_000556_0_1_1"/>
<dbReference type="Gene3D" id="3.30.420.10">
    <property type="entry name" value="Ribonuclease H-like superfamily/Ribonuclease H"/>
    <property type="match status" value="1"/>
</dbReference>
<comment type="catalytic activity">
    <reaction evidence="15">
        <text>DNA(n) + a 2'-deoxyribonucleoside 5'-triphosphate = DNA(n+1) + diphosphate</text>
        <dbReference type="Rhea" id="RHEA:22508"/>
        <dbReference type="Rhea" id="RHEA-COMP:17339"/>
        <dbReference type="Rhea" id="RHEA-COMP:17340"/>
        <dbReference type="ChEBI" id="CHEBI:33019"/>
        <dbReference type="ChEBI" id="CHEBI:61560"/>
        <dbReference type="ChEBI" id="CHEBI:173112"/>
        <dbReference type="EC" id="2.7.7.7"/>
    </reaction>
</comment>
<evidence type="ECO:0000256" key="4">
    <source>
        <dbReference type="ARBA" id="ARBA00022679"/>
    </source>
</evidence>
<dbReference type="GO" id="GO:0045004">
    <property type="term" value="P:DNA replication proofreading"/>
    <property type="evidence" value="ECO:0007669"/>
    <property type="project" value="TreeGrafter"/>
</dbReference>
<dbReference type="GO" id="GO:0051539">
    <property type="term" value="F:4 iron, 4 sulfur cluster binding"/>
    <property type="evidence" value="ECO:0007669"/>
    <property type="project" value="UniProtKB-KW"/>
</dbReference>
<dbReference type="GO" id="GO:0006297">
    <property type="term" value="P:nucleotide-excision repair, DNA gap filling"/>
    <property type="evidence" value="ECO:0007669"/>
    <property type="project" value="TreeGrafter"/>
</dbReference>
<dbReference type="PANTHER" id="PTHR10670:SF0">
    <property type="entry name" value="DNA POLYMERASE EPSILON CATALYTIC SUBUNIT A"/>
    <property type="match status" value="1"/>
</dbReference>
<dbReference type="InterPro" id="IPR029703">
    <property type="entry name" value="POL2"/>
</dbReference>
<dbReference type="InterPro" id="IPR023211">
    <property type="entry name" value="DNA_pol_palm_dom_sf"/>
</dbReference>
<dbReference type="GO" id="GO:0006272">
    <property type="term" value="P:leading strand elongation"/>
    <property type="evidence" value="ECO:0007669"/>
    <property type="project" value="TreeGrafter"/>
</dbReference>
<keyword evidence="4 15" id="KW-0808">Transferase</keyword>
<dbReference type="PANTHER" id="PTHR10670">
    <property type="entry name" value="DNA POLYMERASE EPSILON CATALYTIC SUBUNIT A"/>
    <property type="match status" value="1"/>
</dbReference>
<dbReference type="OMA" id="MLDQCRY"/>
<evidence type="ECO:0000256" key="3">
    <source>
        <dbReference type="ARBA" id="ARBA00022485"/>
    </source>
</evidence>
<dbReference type="GO" id="GO:0000166">
    <property type="term" value="F:nucleotide binding"/>
    <property type="evidence" value="ECO:0007669"/>
    <property type="project" value="InterPro"/>
</dbReference>
<keyword evidence="14 15" id="KW-0539">Nucleus</keyword>
<comment type="subcellular location">
    <subcellularLocation>
        <location evidence="1 15">Nucleus</location>
    </subcellularLocation>
</comment>
<dbReference type="InterPro" id="IPR006133">
    <property type="entry name" value="DNA-dir_DNA_pol_B_exonuc"/>
</dbReference>
<dbReference type="InterPro" id="IPR036397">
    <property type="entry name" value="RNaseH_sf"/>
</dbReference>
<comment type="similarity">
    <text evidence="2 15">Belongs to the DNA polymerase type-B family.</text>
</comment>
<gene>
    <name evidence="17" type="primary">POLE1</name>
    <name evidence="17" type="ORF">GUITHDRAFT_97375</name>
</gene>
<evidence type="ECO:0000256" key="12">
    <source>
        <dbReference type="ARBA" id="ARBA00023014"/>
    </source>
</evidence>
<feature type="domain" description="DNA polymerase epsilon catalytic subunit A C-terminal" evidence="16">
    <location>
        <begin position="1457"/>
        <end position="1857"/>
    </location>
</feature>
<dbReference type="GO" id="GO:0003677">
    <property type="term" value="F:DNA binding"/>
    <property type="evidence" value="ECO:0007669"/>
    <property type="project" value="UniProtKB-KW"/>
</dbReference>
<dbReference type="Pfam" id="PF23250">
    <property type="entry name" value="zf_DPOE_2"/>
    <property type="match status" value="1"/>
</dbReference>
<dbReference type="KEGG" id="gtt:GUITHDRAFT_97375"/>
<dbReference type="EnsemblProtists" id="EKX37122">
    <property type="protein sequence ID" value="EKX37122"/>
    <property type="gene ID" value="GUITHDRAFT_97375"/>
</dbReference>